<feature type="domain" description="ABC transmembrane type-1" evidence="9">
    <location>
        <begin position="38"/>
        <end position="322"/>
    </location>
</feature>
<proteinExistence type="predicted"/>
<dbReference type="PANTHER" id="PTHR24221:SF646">
    <property type="entry name" value="HAEMOLYSIN SECRETION ATP-BINDING PROTEIN"/>
    <property type="match status" value="1"/>
</dbReference>
<evidence type="ECO:0000256" key="4">
    <source>
        <dbReference type="ARBA" id="ARBA00022840"/>
    </source>
</evidence>
<evidence type="ECO:0000313" key="10">
    <source>
        <dbReference type="EMBL" id="ASY03219.1"/>
    </source>
</evidence>
<dbReference type="InterPro" id="IPR003593">
    <property type="entry name" value="AAA+_ATPase"/>
</dbReference>
<dbReference type="InterPro" id="IPR039421">
    <property type="entry name" value="Type_1_exporter"/>
</dbReference>
<dbReference type="CDD" id="cd03228">
    <property type="entry name" value="ABCC_MRP_Like"/>
    <property type="match status" value="1"/>
</dbReference>
<dbReference type="GO" id="GO:0005524">
    <property type="term" value="F:ATP binding"/>
    <property type="evidence" value="ECO:0007669"/>
    <property type="project" value="UniProtKB-KW"/>
</dbReference>
<dbReference type="Gene3D" id="3.40.50.300">
    <property type="entry name" value="P-loop containing nucleotide triphosphate hydrolases"/>
    <property type="match status" value="1"/>
</dbReference>
<dbReference type="SUPFAM" id="SSF90123">
    <property type="entry name" value="ABC transporter transmembrane region"/>
    <property type="match status" value="1"/>
</dbReference>
<keyword evidence="4" id="KW-0067">ATP-binding</keyword>
<evidence type="ECO:0000256" key="3">
    <source>
        <dbReference type="ARBA" id="ARBA00022741"/>
    </source>
</evidence>
<dbReference type="SUPFAM" id="SSF52540">
    <property type="entry name" value="P-loop containing nucleoside triphosphate hydrolases"/>
    <property type="match status" value="1"/>
</dbReference>
<dbReference type="InterPro" id="IPR003439">
    <property type="entry name" value="ABC_transporter-like_ATP-bd"/>
</dbReference>
<keyword evidence="5 7" id="KW-1133">Transmembrane helix</keyword>
<dbReference type="Gene3D" id="1.20.1560.10">
    <property type="entry name" value="ABC transporter type 1, transmembrane domain"/>
    <property type="match status" value="1"/>
</dbReference>
<gene>
    <name evidence="10" type="primary">nsoT</name>
</gene>
<keyword evidence="6 7" id="KW-0472">Membrane</keyword>
<feature type="transmembrane region" description="Helical" evidence="7">
    <location>
        <begin position="71"/>
        <end position="91"/>
    </location>
</feature>
<comment type="subcellular location">
    <subcellularLocation>
        <location evidence="1">Cell membrane</location>
        <topology evidence="1">Multi-pass membrane protein</topology>
    </subcellularLocation>
</comment>
<dbReference type="PROSITE" id="PS00211">
    <property type="entry name" value="ABC_TRANSPORTER_1"/>
    <property type="match status" value="1"/>
</dbReference>
<dbReference type="GO" id="GO:0005886">
    <property type="term" value="C:plasma membrane"/>
    <property type="evidence" value="ECO:0007669"/>
    <property type="project" value="UniProtKB-SubCell"/>
</dbReference>
<evidence type="ECO:0000259" key="8">
    <source>
        <dbReference type="PROSITE" id="PS50893"/>
    </source>
</evidence>
<dbReference type="PANTHER" id="PTHR24221">
    <property type="entry name" value="ATP-BINDING CASSETTE SUB-FAMILY B"/>
    <property type="match status" value="1"/>
</dbReference>
<evidence type="ECO:0000256" key="7">
    <source>
        <dbReference type="SAM" id="Phobius"/>
    </source>
</evidence>
<dbReference type="GO" id="GO:0034040">
    <property type="term" value="F:ATPase-coupled lipid transmembrane transporter activity"/>
    <property type="evidence" value="ECO:0007669"/>
    <property type="project" value="TreeGrafter"/>
</dbReference>
<evidence type="ECO:0000256" key="1">
    <source>
        <dbReference type="ARBA" id="ARBA00004651"/>
    </source>
</evidence>
<evidence type="ECO:0000256" key="5">
    <source>
        <dbReference type="ARBA" id="ARBA00022989"/>
    </source>
</evidence>
<keyword evidence="2 7" id="KW-0812">Transmembrane</keyword>
<dbReference type="InterPro" id="IPR017871">
    <property type="entry name" value="ABC_transporter-like_CS"/>
</dbReference>
<feature type="transmembrane region" description="Helical" evidence="7">
    <location>
        <begin position="265"/>
        <end position="288"/>
    </location>
</feature>
<evidence type="ECO:0000259" key="9">
    <source>
        <dbReference type="PROSITE" id="PS50929"/>
    </source>
</evidence>
<dbReference type="AlphaFoldDB" id="A0A286N5W2"/>
<evidence type="ECO:0000256" key="6">
    <source>
        <dbReference type="ARBA" id="ARBA00023136"/>
    </source>
</evidence>
<dbReference type="SMART" id="SM00382">
    <property type="entry name" value="AAA"/>
    <property type="match status" value="1"/>
</dbReference>
<dbReference type="GO" id="GO:0016887">
    <property type="term" value="F:ATP hydrolysis activity"/>
    <property type="evidence" value="ECO:0007669"/>
    <property type="project" value="InterPro"/>
</dbReference>
<sequence>MKIMNNKKVGFKEVWRALKQIPKTITIIRKVDKKGFTLIVMLSMIAGAFPVITLVLSQELINSIVKKSSPLRYTIILFTIYIIVSFLGSILGEAKDYIESKFQYVLQYKLNYLIMDKCTKLTLKDFETPAMYDKIEKITGEVAYKPYQIMIAIIGIITSVVTMLSSAFLLFAWNPYISMLLLVVPIISMLYYLKIGQQEFEIMWNRAKDERKTWYLTYLLTHDFSFKEISLLDLKDYFLKKYWSISALFIRQNTSILKRKTLFNILYELSIQIVSAIIIGVAIMSAYVGEILVGNVMSYIRSVGLVQTNSQAIMSNIYTVYSSTLYMDMLFQFLNYCVKEDSSEKIVMKEPINKIDIKELSFSYNGKTKVLDKINLTLVQGEKVALVGPNGSGKSTFLKILAGLYNIEEGEILINGRSLKDLDIRSYRSKMSVLFQDFVKYELSLRENIGFGDIQNLNNDEKMVQMLHKLQTKFLQTDNGSYNLDLQLGNWFEDGCQLSQGQWQKIALGRVYFRDASFYILDEPNAALDTVSEREVFEKFFELSKDKIGVFISHRLNAAKMADKIIVMDKGKIVGIGKHDELLRNCMTYQKLYKAESYEREDM</sequence>
<dbReference type="Pfam" id="PF00005">
    <property type="entry name" value="ABC_tran"/>
    <property type="match status" value="1"/>
</dbReference>
<protein>
    <submittedName>
        <fullName evidence="10">NsoT</fullName>
    </submittedName>
</protein>
<dbReference type="PROSITE" id="PS50929">
    <property type="entry name" value="ABC_TM1F"/>
    <property type="match status" value="1"/>
</dbReference>
<feature type="domain" description="ABC transporter" evidence="8">
    <location>
        <begin position="355"/>
        <end position="595"/>
    </location>
</feature>
<reference evidence="10" key="1">
    <citation type="journal article" date="2017" name="Microbiology">
        <title>Discovery of a novel lantibiotic nisin O from Blautia obeum A2-162, isolated from the human gastrointestinal tract.</title>
        <authorList>
            <person name="Hatziioanou D."/>
            <person name="Gherghisan-Filip C."/>
            <person name="Saalbach G."/>
            <person name="Horn N."/>
            <person name="Wegmann U."/>
            <person name="Duncan S.H."/>
            <person name="Flint H.J."/>
            <person name="Mayer M.J."/>
            <person name="Narbad A."/>
        </authorList>
    </citation>
    <scope>NUCLEOTIDE SEQUENCE</scope>
    <source>
        <strain evidence="10">A2-162</strain>
    </source>
</reference>
<dbReference type="EMBL" id="KY914474">
    <property type="protein sequence ID" value="ASY03219.1"/>
    <property type="molecule type" value="Genomic_DNA"/>
</dbReference>
<feature type="transmembrane region" description="Helical" evidence="7">
    <location>
        <begin position="36"/>
        <end position="56"/>
    </location>
</feature>
<evidence type="ECO:0000256" key="2">
    <source>
        <dbReference type="ARBA" id="ARBA00022692"/>
    </source>
</evidence>
<dbReference type="GO" id="GO:0140359">
    <property type="term" value="F:ABC-type transporter activity"/>
    <property type="evidence" value="ECO:0007669"/>
    <property type="project" value="InterPro"/>
</dbReference>
<keyword evidence="3" id="KW-0547">Nucleotide-binding</keyword>
<organism evidence="10">
    <name type="scientific">Blautia obeum</name>
    <dbReference type="NCBI Taxonomy" id="40520"/>
    <lineage>
        <taxon>Bacteria</taxon>
        <taxon>Bacillati</taxon>
        <taxon>Bacillota</taxon>
        <taxon>Clostridia</taxon>
        <taxon>Lachnospirales</taxon>
        <taxon>Lachnospiraceae</taxon>
        <taxon>Blautia</taxon>
    </lineage>
</organism>
<dbReference type="InterPro" id="IPR027417">
    <property type="entry name" value="P-loop_NTPase"/>
</dbReference>
<dbReference type="InterPro" id="IPR011527">
    <property type="entry name" value="ABC1_TM_dom"/>
</dbReference>
<accession>A0A286N5W2</accession>
<name>A0A286N5W2_9FIRM</name>
<dbReference type="PROSITE" id="PS50893">
    <property type="entry name" value="ABC_TRANSPORTER_2"/>
    <property type="match status" value="1"/>
</dbReference>
<dbReference type="InterPro" id="IPR036640">
    <property type="entry name" value="ABC1_TM_sf"/>
</dbReference>
<feature type="transmembrane region" description="Helical" evidence="7">
    <location>
        <begin position="147"/>
        <end position="170"/>
    </location>
</feature>
<feature type="transmembrane region" description="Helical" evidence="7">
    <location>
        <begin position="176"/>
        <end position="193"/>
    </location>
</feature>